<dbReference type="SUPFAM" id="SSF55729">
    <property type="entry name" value="Acyl-CoA N-acyltransferases (Nat)"/>
    <property type="match status" value="1"/>
</dbReference>
<evidence type="ECO:0000313" key="3">
    <source>
        <dbReference type="EMBL" id="PXW79293.1"/>
    </source>
</evidence>
<feature type="domain" description="N-acetyltransferase" evidence="2">
    <location>
        <begin position="7"/>
        <end position="165"/>
    </location>
</feature>
<keyword evidence="1" id="KW-0046">Antibiotic resistance</keyword>
<accession>A0A2V3VC10</accession>
<name>A0A2V3VC10_9SPHN</name>
<dbReference type="GO" id="GO:0046677">
    <property type="term" value="P:response to antibiotic"/>
    <property type="evidence" value="ECO:0007669"/>
    <property type="project" value="UniProtKB-KW"/>
</dbReference>
<evidence type="ECO:0000256" key="1">
    <source>
        <dbReference type="ARBA" id="ARBA00023251"/>
    </source>
</evidence>
<sequence length="168" mass="18925">MQGGHYYGFHRVTHSDLPLIEQWLKTPEVEQWWGDPKHELALIMEDMDNPDMVQLIGMLDGHPIAYIQHFEVHAWPQKHLQDLPQGARAVDCFIGVPSLIGKGHGAKLLAMLAKQLNAQGVRVLCIDPDPENQRARNAYVNAGFVEHGLIETPEGPAVLMFYESPEED</sequence>
<dbReference type="RefSeq" id="WP_060980150.1">
    <property type="nucleotide sequence ID" value="NZ_QJJM01000001.1"/>
</dbReference>
<evidence type="ECO:0000259" key="2">
    <source>
        <dbReference type="PROSITE" id="PS51186"/>
    </source>
</evidence>
<dbReference type="PANTHER" id="PTHR31438">
    <property type="entry name" value="LYSINE N-ACYLTRANSFERASE C17G9.06C-RELATED"/>
    <property type="match status" value="1"/>
</dbReference>
<gene>
    <name evidence="3" type="ORF">C7451_101358</name>
</gene>
<dbReference type="AlphaFoldDB" id="A0A2V3VC10"/>
<dbReference type="OrthoDB" id="9814648at2"/>
<reference evidence="3 4" key="1">
    <citation type="submission" date="2018-05" db="EMBL/GenBank/DDBJ databases">
        <title>Genomic Encyclopedia of Type Strains, Phase IV (KMG-IV): sequencing the most valuable type-strain genomes for metagenomic binning, comparative biology and taxonomic classification.</title>
        <authorList>
            <person name="Goeker M."/>
        </authorList>
    </citation>
    <scope>NUCLEOTIDE SEQUENCE [LARGE SCALE GENOMIC DNA]</scope>
    <source>
        <strain evidence="3 4">DSM 3183</strain>
    </source>
</reference>
<dbReference type="InterPro" id="IPR000182">
    <property type="entry name" value="GNAT_dom"/>
</dbReference>
<keyword evidence="4" id="KW-1185">Reference proteome</keyword>
<protein>
    <submittedName>
        <fullName evidence="3">RimJ/RimL family protein N-acetyltransferase</fullName>
    </submittedName>
</protein>
<dbReference type="PROSITE" id="PS51186">
    <property type="entry name" value="GNAT"/>
    <property type="match status" value="1"/>
</dbReference>
<dbReference type="Pfam" id="PF13523">
    <property type="entry name" value="Acetyltransf_8"/>
    <property type="match status" value="1"/>
</dbReference>
<evidence type="ECO:0000313" key="4">
    <source>
        <dbReference type="Proteomes" id="UP000248014"/>
    </source>
</evidence>
<dbReference type="PANTHER" id="PTHR31438:SF1">
    <property type="entry name" value="LYSINE N-ACYLTRANSFERASE C17G9.06C-RELATED"/>
    <property type="match status" value="1"/>
</dbReference>
<dbReference type="Gene3D" id="3.40.630.30">
    <property type="match status" value="1"/>
</dbReference>
<dbReference type="EMBL" id="QJJM01000001">
    <property type="protein sequence ID" value="PXW79293.1"/>
    <property type="molecule type" value="Genomic_DNA"/>
</dbReference>
<dbReference type="GO" id="GO:0016410">
    <property type="term" value="F:N-acyltransferase activity"/>
    <property type="evidence" value="ECO:0007669"/>
    <property type="project" value="TreeGrafter"/>
</dbReference>
<proteinExistence type="predicted"/>
<dbReference type="InterPro" id="IPR016181">
    <property type="entry name" value="Acyl_CoA_acyltransferase"/>
</dbReference>
<dbReference type="Proteomes" id="UP000248014">
    <property type="component" value="Unassembled WGS sequence"/>
</dbReference>
<comment type="caution">
    <text evidence="3">The sequence shown here is derived from an EMBL/GenBank/DDBJ whole genome shotgun (WGS) entry which is preliminary data.</text>
</comment>
<organism evidence="3 4">
    <name type="scientific">Blastomonas natatoria</name>
    <dbReference type="NCBI Taxonomy" id="34015"/>
    <lineage>
        <taxon>Bacteria</taxon>
        <taxon>Pseudomonadati</taxon>
        <taxon>Pseudomonadota</taxon>
        <taxon>Alphaproteobacteria</taxon>
        <taxon>Sphingomonadales</taxon>
        <taxon>Sphingomonadaceae</taxon>
        <taxon>Blastomonas</taxon>
    </lineage>
</organism>
<keyword evidence="3" id="KW-0808">Transferase</keyword>